<dbReference type="SUPFAM" id="SSF52172">
    <property type="entry name" value="CheY-like"/>
    <property type="match status" value="1"/>
</dbReference>
<dbReference type="CDD" id="cd00156">
    <property type="entry name" value="REC"/>
    <property type="match status" value="1"/>
</dbReference>
<dbReference type="GO" id="GO:0005829">
    <property type="term" value="C:cytosol"/>
    <property type="evidence" value="ECO:0007669"/>
    <property type="project" value="TreeGrafter"/>
</dbReference>
<evidence type="ECO:0000259" key="7">
    <source>
        <dbReference type="PROSITE" id="PS50110"/>
    </source>
</evidence>
<dbReference type="GO" id="GO:0000976">
    <property type="term" value="F:transcription cis-regulatory region binding"/>
    <property type="evidence" value="ECO:0007669"/>
    <property type="project" value="TreeGrafter"/>
</dbReference>
<keyword evidence="5" id="KW-0804">Transcription</keyword>
<keyword evidence="4 8" id="KW-0238">DNA-binding</keyword>
<evidence type="ECO:0000256" key="3">
    <source>
        <dbReference type="ARBA" id="ARBA00023015"/>
    </source>
</evidence>
<protein>
    <submittedName>
        <fullName evidence="8">Response regulator with CheY-like receiver, AAA-type ATPase, and DNA-binding domains</fullName>
    </submittedName>
</protein>
<evidence type="ECO:0000313" key="9">
    <source>
        <dbReference type="Proteomes" id="UP000010467"/>
    </source>
</evidence>
<evidence type="ECO:0000256" key="6">
    <source>
        <dbReference type="PROSITE-ProRule" id="PRU00169"/>
    </source>
</evidence>
<dbReference type="InterPro" id="IPR039420">
    <property type="entry name" value="WalR-like"/>
</dbReference>
<gene>
    <name evidence="8" type="ordered locus">Deipe_4117</name>
</gene>
<dbReference type="Proteomes" id="UP000010467">
    <property type="component" value="Plasmid pDEIPE01"/>
</dbReference>
<dbReference type="AlphaFoldDB" id="L0A8J3"/>
<dbReference type="InterPro" id="IPR001789">
    <property type="entry name" value="Sig_transdc_resp-reg_receiver"/>
</dbReference>
<feature type="domain" description="Response regulatory" evidence="7">
    <location>
        <begin position="3"/>
        <end position="119"/>
    </location>
</feature>
<dbReference type="SMART" id="SM00448">
    <property type="entry name" value="REC"/>
    <property type="match status" value="1"/>
</dbReference>
<dbReference type="KEGG" id="dpd:Deipe_4117"/>
<evidence type="ECO:0000313" key="8">
    <source>
        <dbReference type="EMBL" id="AFZ69487.1"/>
    </source>
</evidence>
<geneLocation type="plasmid" evidence="8 9">
    <name>pDEIPE01</name>
</geneLocation>
<dbReference type="OrthoDB" id="70569at2"/>
<dbReference type="HOGENOM" id="CLU_000445_69_9_0"/>
<dbReference type="GO" id="GO:0000156">
    <property type="term" value="F:phosphorelay response regulator activity"/>
    <property type="evidence" value="ECO:0007669"/>
    <property type="project" value="TreeGrafter"/>
</dbReference>
<dbReference type="Gene3D" id="3.40.50.2300">
    <property type="match status" value="1"/>
</dbReference>
<dbReference type="PROSITE" id="PS50110">
    <property type="entry name" value="RESPONSE_REGULATORY"/>
    <property type="match status" value="1"/>
</dbReference>
<keyword evidence="2" id="KW-0902">Two-component regulatory system</keyword>
<proteinExistence type="predicted"/>
<dbReference type="Pfam" id="PF00072">
    <property type="entry name" value="Response_reg"/>
    <property type="match status" value="1"/>
</dbReference>
<dbReference type="InterPro" id="IPR011006">
    <property type="entry name" value="CheY-like_superfamily"/>
</dbReference>
<keyword evidence="3" id="KW-0805">Transcription regulation</keyword>
<dbReference type="GO" id="GO:0006355">
    <property type="term" value="P:regulation of DNA-templated transcription"/>
    <property type="evidence" value="ECO:0007669"/>
    <property type="project" value="TreeGrafter"/>
</dbReference>
<dbReference type="EMBL" id="CP003383">
    <property type="protein sequence ID" value="AFZ69487.1"/>
    <property type="molecule type" value="Genomic_DNA"/>
</dbReference>
<dbReference type="RefSeq" id="WP_015231388.1">
    <property type="nucleotide sequence ID" value="NC_019789.1"/>
</dbReference>
<keyword evidence="1 6" id="KW-0597">Phosphoprotein</keyword>
<reference evidence="9" key="1">
    <citation type="submission" date="2012-03" db="EMBL/GenBank/DDBJ databases">
        <title>Complete sequence of plasmid 1 of Deinococcus peraridilitoris DSM 19664.</title>
        <authorList>
            <person name="Lucas S."/>
            <person name="Copeland A."/>
            <person name="Lapidus A."/>
            <person name="Glavina del Rio T."/>
            <person name="Dalin E."/>
            <person name="Tice H."/>
            <person name="Bruce D."/>
            <person name="Goodwin L."/>
            <person name="Pitluck S."/>
            <person name="Peters L."/>
            <person name="Mikhailova N."/>
            <person name="Lu M."/>
            <person name="Kyrpides N."/>
            <person name="Mavromatis K."/>
            <person name="Ivanova N."/>
            <person name="Brettin T."/>
            <person name="Detter J.C."/>
            <person name="Han C."/>
            <person name="Larimer F."/>
            <person name="Land M."/>
            <person name="Hauser L."/>
            <person name="Markowitz V."/>
            <person name="Cheng J.-F."/>
            <person name="Hugenholtz P."/>
            <person name="Woyke T."/>
            <person name="Wu D."/>
            <person name="Pukall R."/>
            <person name="Steenblock K."/>
            <person name="Brambilla E."/>
            <person name="Klenk H.-P."/>
            <person name="Eisen J.A."/>
        </authorList>
    </citation>
    <scope>NUCLEOTIDE SEQUENCE [LARGE SCALE GENOMIC DNA]</scope>
    <source>
        <strain evidence="9">DSM 19664 / LMG 22246 / CIP 109416 / KR-200</strain>
        <plasmid evidence="9">Plasmid pDEIPE01</plasmid>
    </source>
</reference>
<accession>L0A8J3</accession>
<evidence type="ECO:0000256" key="2">
    <source>
        <dbReference type="ARBA" id="ARBA00023012"/>
    </source>
</evidence>
<evidence type="ECO:0000256" key="1">
    <source>
        <dbReference type="ARBA" id="ARBA00022553"/>
    </source>
</evidence>
<evidence type="ECO:0000256" key="5">
    <source>
        <dbReference type="ARBA" id="ARBA00023163"/>
    </source>
</evidence>
<organism evidence="8 9">
    <name type="scientific">Deinococcus peraridilitoris (strain DSM 19664 / LMG 22246 / CIP 109416 / KR-200)</name>
    <dbReference type="NCBI Taxonomy" id="937777"/>
    <lineage>
        <taxon>Bacteria</taxon>
        <taxon>Thermotogati</taxon>
        <taxon>Deinococcota</taxon>
        <taxon>Deinococci</taxon>
        <taxon>Deinococcales</taxon>
        <taxon>Deinococcaceae</taxon>
        <taxon>Deinococcus</taxon>
    </lineage>
</organism>
<evidence type="ECO:0000256" key="4">
    <source>
        <dbReference type="ARBA" id="ARBA00023125"/>
    </source>
</evidence>
<name>L0A8J3_DEIPD</name>
<dbReference type="PANTHER" id="PTHR48111">
    <property type="entry name" value="REGULATOR OF RPOS"/>
    <property type="match status" value="1"/>
</dbReference>
<feature type="modified residue" description="4-aspartylphosphate" evidence="6">
    <location>
        <position position="54"/>
    </location>
</feature>
<keyword evidence="9" id="KW-1185">Reference proteome</keyword>
<dbReference type="PATRIC" id="fig|937777.3.peg.4138"/>
<dbReference type="PANTHER" id="PTHR48111:SF1">
    <property type="entry name" value="TWO-COMPONENT RESPONSE REGULATOR ORR33"/>
    <property type="match status" value="1"/>
</dbReference>
<sequence length="125" mass="13244">MRRVLLIEDHDADALLLVELLELVGADWQVEHVQTFAEAARCWPGGAFDVLLLDLDIPDGFGLEVLSRALLLAAGKPVVVLSGLANPEVAVSAVQLGARGYVVKGFGSVQQLMKLEEPLPMSGGG</sequence>
<keyword evidence="8" id="KW-0614">Plasmid</keyword>
<dbReference type="GO" id="GO:0032993">
    <property type="term" value="C:protein-DNA complex"/>
    <property type="evidence" value="ECO:0007669"/>
    <property type="project" value="TreeGrafter"/>
</dbReference>